<keyword evidence="2" id="KW-0378">Hydrolase</keyword>
<dbReference type="GO" id="GO:0006508">
    <property type="term" value="P:proteolysis"/>
    <property type="evidence" value="ECO:0007669"/>
    <property type="project" value="UniProtKB-KW"/>
</dbReference>
<dbReference type="PROSITE" id="PS00134">
    <property type="entry name" value="TRYPSIN_HIS"/>
    <property type="match status" value="1"/>
</dbReference>
<dbReference type="InterPro" id="IPR009003">
    <property type="entry name" value="Peptidase_S1_PA"/>
</dbReference>
<dbReference type="Gene3D" id="2.40.10.10">
    <property type="entry name" value="Trypsin-like serine proteases"/>
    <property type="match status" value="1"/>
</dbReference>
<evidence type="ECO:0000313" key="3">
    <source>
        <dbReference type="Proteomes" id="UP000318578"/>
    </source>
</evidence>
<name>A0A558A308_9PSEU</name>
<dbReference type="AlphaFoldDB" id="A0A558A308"/>
<organism evidence="2 3">
    <name type="scientific">Amycolatopsis acidiphila</name>
    <dbReference type="NCBI Taxonomy" id="715473"/>
    <lineage>
        <taxon>Bacteria</taxon>
        <taxon>Bacillati</taxon>
        <taxon>Actinomycetota</taxon>
        <taxon>Actinomycetes</taxon>
        <taxon>Pseudonocardiales</taxon>
        <taxon>Pseudonocardiaceae</taxon>
        <taxon>Amycolatopsis</taxon>
    </lineage>
</organism>
<reference evidence="2 3" key="1">
    <citation type="submission" date="2019-07" db="EMBL/GenBank/DDBJ databases">
        <title>New species of Amycolatopsis and Streptomyces.</title>
        <authorList>
            <person name="Duangmal K."/>
            <person name="Teo W.F.A."/>
            <person name="Lipun K."/>
        </authorList>
    </citation>
    <scope>NUCLEOTIDE SEQUENCE [LARGE SCALE GENOMIC DNA]</scope>
    <source>
        <strain evidence="2 3">JCM 30562</strain>
    </source>
</reference>
<dbReference type="GO" id="GO:0004252">
    <property type="term" value="F:serine-type endopeptidase activity"/>
    <property type="evidence" value="ECO:0007669"/>
    <property type="project" value="InterPro"/>
</dbReference>
<dbReference type="InterPro" id="IPR018114">
    <property type="entry name" value="TRYPSIN_HIS"/>
</dbReference>
<dbReference type="InterPro" id="IPR043504">
    <property type="entry name" value="Peptidase_S1_PA_chymotrypsin"/>
</dbReference>
<protein>
    <submittedName>
        <fullName evidence="2">Trypsin-like serine protease</fullName>
    </submittedName>
</protein>
<dbReference type="OrthoDB" id="9815928at2"/>
<accession>A0A558A308</accession>
<evidence type="ECO:0000313" key="2">
    <source>
        <dbReference type="EMBL" id="TVT18638.1"/>
    </source>
</evidence>
<dbReference type="PANTHER" id="PTHR24260">
    <property type="match status" value="1"/>
</dbReference>
<comment type="caution">
    <text evidence="2">The sequence shown here is derived from an EMBL/GenBank/DDBJ whole genome shotgun (WGS) entry which is preliminary data.</text>
</comment>
<dbReference type="InterPro" id="IPR001254">
    <property type="entry name" value="Trypsin_dom"/>
</dbReference>
<dbReference type="Proteomes" id="UP000318578">
    <property type="component" value="Unassembled WGS sequence"/>
</dbReference>
<dbReference type="Pfam" id="PF00089">
    <property type="entry name" value="Trypsin"/>
    <property type="match status" value="1"/>
</dbReference>
<dbReference type="EMBL" id="VJZA01000058">
    <property type="protein sequence ID" value="TVT18638.1"/>
    <property type="molecule type" value="Genomic_DNA"/>
</dbReference>
<feature type="domain" description="Peptidase S1" evidence="1">
    <location>
        <begin position="37"/>
        <end position="263"/>
    </location>
</feature>
<dbReference type="InterPro" id="IPR051333">
    <property type="entry name" value="CLIP_Serine_Protease"/>
</dbReference>
<dbReference type="PRINTS" id="PR00722">
    <property type="entry name" value="CHYMOTRYPSIN"/>
</dbReference>
<dbReference type="InterPro" id="IPR001314">
    <property type="entry name" value="Peptidase_S1A"/>
</dbReference>
<keyword evidence="3" id="KW-1185">Reference proteome</keyword>
<gene>
    <name evidence="2" type="ORF">FNH06_27015</name>
</gene>
<dbReference type="SMART" id="SM00020">
    <property type="entry name" value="Tryp_SPc"/>
    <property type="match status" value="1"/>
</dbReference>
<sequence length="263" mass="26843">MAVAVMAGAGGAYTYAVSEQGNAADQPVRTAVAAGPASGGPAATAPAVLPVLPFNAKLTSHDIPVAGGGVRDGGCSGALIDPDWIVTAGHCFHDIDGARVGGRPQYRMTVTVGKTRDGDPDGRTADVVDVRQSPVNDLAVAKLSTPVTGIVPLTLPGRPPTAGQHLQFAGWGSTSATVVVPSDHLKRGQFEVSKIKASTLEADPLVPRTVENSPCHDDSGAPYFVSADDVTGELVAIEDSGPECPQPGTEILARVDVVVGWIQ</sequence>
<dbReference type="PROSITE" id="PS50240">
    <property type="entry name" value="TRYPSIN_DOM"/>
    <property type="match status" value="1"/>
</dbReference>
<evidence type="ECO:0000259" key="1">
    <source>
        <dbReference type="PROSITE" id="PS50240"/>
    </source>
</evidence>
<dbReference type="PANTHER" id="PTHR24260:SF136">
    <property type="entry name" value="GH08193P-RELATED"/>
    <property type="match status" value="1"/>
</dbReference>
<feature type="non-terminal residue" evidence="2">
    <location>
        <position position="263"/>
    </location>
</feature>
<keyword evidence="2" id="KW-0645">Protease</keyword>
<proteinExistence type="predicted"/>
<dbReference type="SUPFAM" id="SSF50494">
    <property type="entry name" value="Trypsin-like serine proteases"/>
    <property type="match status" value="1"/>
</dbReference>